<organism evidence="2 3">
    <name type="scientific">Zasmidium cellare ATCC 36951</name>
    <dbReference type="NCBI Taxonomy" id="1080233"/>
    <lineage>
        <taxon>Eukaryota</taxon>
        <taxon>Fungi</taxon>
        <taxon>Dikarya</taxon>
        <taxon>Ascomycota</taxon>
        <taxon>Pezizomycotina</taxon>
        <taxon>Dothideomycetes</taxon>
        <taxon>Dothideomycetidae</taxon>
        <taxon>Mycosphaerellales</taxon>
        <taxon>Mycosphaerellaceae</taxon>
        <taxon>Zasmidium</taxon>
    </lineage>
</organism>
<name>A0A6A6D5E9_ZASCE</name>
<gene>
    <name evidence="2" type="ORF">M409DRAFT_48584</name>
</gene>
<reference evidence="2" key="1">
    <citation type="journal article" date="2020" name="Stud. Mycol.">
        <title>101 Dothideomycetes genomes: a test case for predicting lifestyles and emergence of pathogens.</title>
        <authorList>
            <person name="Haridas S."/>
            <person name="Albert R."/>
            <person name="Binder M."/>
            <person name="Bloem J."/>
            <person name="Labutti K."/>
            <person name="Salamov A."/>
            <person name="Andreopoulos B."/>
            <person name="Baker S."/>
            <person name="Barry K."/>
            <person name="Bills G."/>
            <person name="Bluhm B."/>
            <person name="Cannon C."/>
            <person name="Castanera R."/>
            <person name="Culley D."/>
            <person name="Daum C."/>
            <person name="Ezra D."/>
            <person name="Gonzalez J."/>
            <person name="Henrissat B."/>
            <person name="Kuo A."/>
            <person name="Liang C."/>
            <person name="Lipzen A."/>
            <person name="Lutzoni F."/>
            <person name="Magnuson J."/>
            <person name="Mondo S."/>
            <person name="Nolan M."/>
            <person name="Ohm R."/>
            <person name="Pangilinan J."/>
            <person name="Park H.-J."/>
            <person name="Ramirez L."/>
            <person name="Alfaro M."/>
            <person name="Sun H."/>
            <person name="Tritt A."/>
            <person name="Yoshinaga Y."/>
            <person name="Zwiers L.-H."/>
            <person name="Turgeon B."/>
            <person name="Goodwin S."/>
            <person name="Spatafora J."/>
            <person name="Crous P."/>
            <person name="Grigoriev I."/>
        </authorList>
    </citation>
    <scope>NUCLEOTIDE SEQUENCE</scope>
    <source>
        <strain evidence="2">ATCC 36951</strain>
    </source>
</reference>
<dbReference type="EMBL" id="ML993579">
    <property type="protein sequence ID" value="KAF2173638.1"/>
    <property type="molecule type" value="Genomic_DNA"/>
</dbReference>
<protein>
    <submittedName>
        <fullName evidence="2">Uncharacterized protein</fullName>
    </submittedName>
</protein>
<accession>A0A6A6D5E9</accession>
<evidence type="ECO:0000313" key="2">
    <source>
        <dbReference type="EMBL" id="KAF2173638.1"/>
    </source>
</evidence>
<evidence type="ECO:0000256" key="1">
    <source>
        <dbReference type="SAM" id="MobiDB-lite"/>
    </source>
</evidence>
<sequence length="168" mass="18600">MVRSARSLMVWYMYDQSSNVMPRVHPTTQDIASDVADCSLPYQFVFINTNGSDMALSHATATPASATTMLTPQVTIAARKTTPGDRPHRPHPVQSKTLAEQVRSGTAIDKIRPESKKLFMPGWTMVNADDNTKVVHSCKSRSNGREGQSMTELHPSAEGVDHRQRYAD</sequence>
<feature type="compositionally biased region" description="Basic and acidic residues" evidence="1">
    <location>
        <begin position="159"/>
        <end position="168"/>
    </location>
</feature>
<keyword evidence="3" id="KW-1185">Reference proteome</keyword>
<dbReference type="Proteomes" id="UP000799537">
    <property type="component" value="Unassembled WGS sequence"/>
</dbReference>
<evidence type="ECO:0000313" key="3">
    <source>
        <dbReference type="Proteomes" id="UP000799537"/>
    </source>
</evidence>
<dbReference type="GeneID" id="54564254"/>
<dbReference type="RefSeq" id="XP_033674527.1">
    <property type="nucleotide sequence ID" value="XM_033810982.1"/>
</dbReference>
<proteinExistence type="predicted"/>
<dbReference type="AlphaFoldDB" id="A0A6A6D5E9"/>
<feature type="region of interest" description="Disordered" evidence="1">
    <location>
        <begin position="138"/>
        <end position="168"/>
    </location>
</feature>